<dbReference type="SUPFAM" id="SSF103473">
    <property type="entry name" value="MFS general substrate transporter"/>
    <property type="match status" value="1"/>
</dbReference>
<organism evidence="6 7">
    <name type="scientific">Stegodyphus mimosarum</name>
    <name type="common">African social velvet spider</name>
    <dbReference type="NCBI Taxonomy" id="407821"/>
    <lineage>
        <taxon>Eukaryota</taxon>
        <taxon>Metazoa</taxon>
        <taxon>Ecdysozoa</taxon>
        <taxon>Arthropoda</taxon>
        <taxon>Chelicerata</taxon>
        <taxon>Arachnida</taxon>
        <taxon>Araneae</taxon>
        <taxon>Araneomorphae</taxon>
        <taxon>Entelegynae</taxon>
        <taxon>Eresoidea</taxon>
        <taxon>Eresidae</taxon>
        <taxon>Stegodyphus</taxon>
    </lineage>
</organism>
<accession>A0A087SXD8</accession>
<comment type="subcellular location">
    <subcellularLocation>
        <location evidence="1">Membrane</location>
        <topology evidence="1">Multi-pass membrane protein</topology>
    </subcellularLocation>
</comment>
<protein>
    <submittedName>
        <fullName evidence="6">Putative MFS-type transporter</fullName>
    </submittedName>
</protein>
<dbReference type="AlphaFoldDB" id="A0A087SXD8"/>
<evidence type="ECO:0000313" key="7">
    <source>
        <dbReference type="Proteomes" id="UP000054359"/>
    </source>
</evidence>
<dbReference type="OrthoDB" id="6435420at2759"/>
<dbReference type="GO" id="GO:0020037">
    <property type="term" value="F:heme binding"/>
    <property type="evidence" value="ECO:0007669"/>
    <property type="project" value="TreeGrafter"/>
</dbReference>
<dbReference type="PANTHER" id="PTHR10924">
    <property type="entry name" value="MAJOR FACILITATOR SUPERFAMILY PROTEIN-RELATED"/>
    <property type="match status" value="1"/>
</dbReference>
<feature type="non-terminal residue" evidence="6">
    <location>
        <position position="239"/>
    </location>
</feature>
<gene>
    <name evidence="6" type="ORF">X975_20698</name>
</gene>
<reference evidence="6 7" key="1">
    <citation type="submission" date="2013-11" db="EMBL/GenBank/DDBJ databases">
        <title>Genome sequencing of Stegodyphus mimosarum.</title>
        <authorList>
            <person name="Bechsgaard J."/>
        </authorList>
    </citation>
    <scope>NUCLEOTIDE SEQUENCE [LARGE SCALE GENOMIC DNA]</scope>
</reference>
<evidence type="ECO:0000256" key="2">
    <source>
        <dbReference type="ARBA" id="ARBA00022692"/>
    </source>
</evidence>
<keyword evidence="7" id="KW-1185">Reference proteome</keyword>
<dbReference type="Proteomes" id="UP000054359">
    <property type="component" value="Unassembled WGS sequence"/>
</dbReference>
<evidence type="ECO:0000256" key="1">
    <source>
        <dbReference type="ARBA" id="ARBA00004141"/>
    </source>
</evidence>
<dbReference type="Pfam" id="PF07690">
    <property type="entry name" value="MFS_1"/>
    <property type="match status" value="1"/>
</dbReference>
<feature type="transmembrane region" description="Helical" evidence="5">
    <location>
        <begin position="33"/>
        <end position="53"/>
    </location>
</feature>
<dbReference type="GO" id="GO:0097037">
    <property type="term" value="P:heme export"/>
    <property type="evidence" value="ECO:0007669"/>
    <property type="project" value="TreeGrafter"/>
</dbReference>
<dbReference type="EMBL" id="KK112393">
    <property type="protein sequence ID" value="KFM57527.1"/>
    <property type="molecule type" value="Genomic_DNA"/>
</dbReference>
<dbReference type="InterPro" id="IPR049680">
    <property type="entry name" value="FLVCR1-2_SLC49-like"/>
</dbReference>
<feature type="transmembrane region" description="Helical" evidence="5">
    <location>
        <begin position="132"/>
        <end position="155"/>
    </location>
</feature>
<dbReference type="GO" id="GO:0015232">
    <property type="term" value="F:heme transmembrane transporter activity"/>
    <property type="evidence" value="ECO:0007669"/>
    <property type="project" value="TreeGrafter"/>
</dbReference>
<dbReference type="GO" id="GO:0016020">
    <property type="term" value="C:membrane"/>
    <property type="evidence" value="ECO:0007669"/>
    <property type="project" value="UniProtKB-SubCell"/>
</dbReference>
<feature type="transmembrane region" description="Helical" evidence="5">
    <location>
        <begin position="102"/>
        <end position="120"/>
    </location>
</feature>
<sequence length="239" mass="26668">MLSDTEETGNCEQDAQEKLETTTMRVKVYKRRFWMLFLFSSLSLLCGIMYPLYTITADVTKCYYSVSQEAVNWTGLLYMVVYIILFVPVSSSVHKIGLRKTVLCISLFNTIASACQFATLKPNNFGYVMVSQFLGSLANVSVLALPPVLAAVWFPNRQLSRACAFGVFSNQMGVGLGFLLTPFMVSSDCSKPELIEEGKFKVAVTLSVLNITVLSLISFTFQKEPLYPPSEAQEFKENS</sequence>
<evidence type="ECO:0000256" key="5">
    <source>
        <dbReference type="SAM" id="Phobius"/>
    </source>
</evidence>
<evidence type="ECO:0000256" key="3">
    <source>
        <dbReference type="ARBA" id="ARBA00022989"/>
    </source>
</evidence>
<dbReference type="OMA" id="LRITMIC"/>
<evidence type="ECO:0000313" key="6">
    <source>
        <dbReference type="EMBL" id="KFM57527.1"/>
    </source>
</evidence>
<dbReference type="InterPro" id="IPR036259">
    <property type="entry name" value="MFS_trans_sf"/>
</dbReference>
<dbReference type="InterPro" id="IPR011701">
    <property type="entry name" value="MFS"/>
</dbReference>
<keyword evidence="4 5" id="KW-0472">Membrane</keyword>
<evidence type="ECO:0000256" key="4">
    <source>
        <dbReference type="ARBA" id="ARBA00023136"/>
    </source>
</evidence>
<name>A0A087SXD8_STEMI</name>
<keyword evidence="2 5" id="KW-0812">Transmembrane</keyword>
<feature type="transmembrane region" description="Helical" evidence="5">
    <location>
        <begin position="73"/>
        <end position="90"/>
    </location>
</feature>
<dbReference type="PANTHER" id="PTHR10924:SF4">
    <property type="entry name" value="GH15861P"/>
    <property type="match status" value="1"/>
</dbReference>
<feature type="transmembrane region" description="Helical" evidence="5">
    <location>
        <begin position="200"/>
        <end position="221"/>
    </location>
</feature>
<feature type="transmembrane region" description="Helical" evidence="5">
    <location>
        <begin position="162"/>
        <end position="180"/>
    </location>
</feature>
<dbReference type="STRING" id="407821.A0A087SXD8"/>
<keyword evidence="3 5" id="KW-1133">Transmembrane helix</keyword>
<proteinExistence type="predicted"/>
<dbReference type="Gene3D" id="1.20.1250.20">
    <property type="entry name" value="MFS general substrate transporter like domains"/>
    <property type="match status" value="1"/>
</dbReference>